<reference evidence="1 2" key="1">
    <citation type="journal article" date="2014" name="Genome Biol. Evol.">
        <title>The genome of the myxosporean Thelohanellus kitauei shows adaptations to nutrient acquisition within its fish host.</title>
        <authorList>
            <person name="Yang Y."/>
            <person name="Xiong J."/>
            <person name="Zhou Z."/>
            <person name="Huo F."/>
            <person name="Miao W."/>
            <person name="Ran C."/>
            <person name="Liu Y."/>
            <person name="Zhang J."/>
            <person name="Feng J."/>
            <person name="Wang M."/>
            <person name="Wang M."/>
            <person name="Wang L."/>
            <person name="Yao B."/>
        </authorList>
    </citation>
    <scope>NUCLEOTIDE SEQUENCE [LARGE SCALE GENOMIC DNA]</scope>
    <source>
        <strain evidence="1">Wuqing</strain>
    </source>
</reference>
<accession>A0A0C2M473</accession>
<protein>
    <submittedName>
        <fullName evidence="1">Uncharacterized protein</fullName>
    </submittedName>
</protein>
<evidence type="ECO:0000313" key="1">
    <source>
        <dbReference type="EMBL" id="KII61825.1"/>
    </source>
</evidence>
<keyword evidence="2" id="KW-1185">Reference proteome</keyword>
<dbReference type="AlphaFoldDB" id="A0A0C2M473"/>
<organism evidence="1 2">
    <name type="scientific">Thelohanellus kitauei</name>
    <name type="common">Myxosporean</name>
    <dbReference type="NCBI Taxonomy" id="669202"/>
    <lineage>
        <taxon>Eukaryota</taxon>
        <taxon>Metazoa</taxon>
        <taxon>Cnidaria</taxon>
        <taxon>Myxozoa</taxon>
        <taxon>Myxosporea</taxon>
        <taxon>Bivalvulida</taxon>
        <taxon>Platysporina</taxon>
        <taxon>Myxobolidae</taxon>
        <taxon>Thelohanellus</taxon>
    </lineage>
</organism>
<gene>
    <name evidence="1" type="ORF">RF11_10093</name>
</gene>
<proteinExistence type="predicted"/>
<dbReference type="Proteomes" id="UP000031668">
    <property type="component" value="Unassembled WGS sequence"/>
</dbReference>
<evidence type="ECO:0000313" key="2">
    <source>
        <dbReference type="Proteomes" id="UP000031668"/>
    </source>
</evidence>
<dbReference type="EMBL" id="JWZT01005236">
    <property type="protein sequence ID" value="KII61825.1"/>
    <property type="molecule type" value="Genomic_DNA"/>
</dbReference>
<sequence>MEPVLVQLKKRINGDHPTCDGLRLTNLRQVPYNVNNDKKVSKMVEMYGYLNHLITLTLMEIFNSLMDGFARQEYNFYDYVKVQLDFDHETGDAIVSTEI</sequence>
<comment type="caution">
    <text evidence="1">The sequence shown here is derived from an EMBL/GenBank/DDBJ whole genome shotgun (WGS) entry which is preliminary data.</text>
</comment>
<name>A0A0C2M473_THEKT</name>